<keyword evidence="5 7" id="KW-1133">Transmembrane helix</keyword>
<dbReference type="InterPro" id="IPR011701">
    <property type="entry name" value="MFS"/>
</dbReference>
<comment type="subcellular location">
    <subcellularLocation>
        <location evidence="1">Cell membrane</location>
        <topology evidence="1">Multi-pass membrane protein</topology>
    </subcellularLocation>
</comment>
<sequence length="390" mass="42736">MNKITKFSAFAILMVPMVWNFEAATVGPALGSLMQAFPNEPALKIQLISTLPFLASVIFSVISGKLANFFDKKNIAVIGLLIYGITGITPAFVNSVNTILILRLLTGVGVGLVLPLPNQIIVEHYEGRERERMLGLATSTFNFANVVISILVGILLVRGWQMAFYSFSFIFVVLLIVAIGLPKSPPIKTDERNNEVREKVKLPKYVYAMALAMTLVWIAFGGFQLTISMFVTKERLAPIYMMGIFLAAPAFGSILTGIIFSKLNNWLKQYYVFSAMLCYAAGFICMYLSQEATLIIIGTLLIGIGSGAMVPYISNLTAIHVNEKQKDLAFGIVTACIHLGGLVSAFILSFIMQLGHATSYRFIYITYAIALILVGVVSLIINTKKRKVSA</sequence>
<dbReference type="GO" id="GO:0022857">
    <property type="term" value="F:transmembrane transporter activity"/>
    <property type="evidence" value="ECO:0007669"/>
    <property type="project" value="InterPro"/>
</dbReference>
<proteinExistence type="predicted"/>
<dbReference type="OrthoDB" id="9812221at2"/>
<evidence type="ECO:0000256" key="1">
    <source>
        <dbReference type="ARBA" id="ARBA00004651"/>
    </source>
</evidence>
<feature type="transmembrane region" description="Helical" evidence="7">
    <location>
        <begin position="239"/>
        <end position="258"/>
    </location>
</feature>
<evidence type="ECO:0000313" key="10">
    <source>
        <dbReference type="Proteomes" id="UP000287601"/>
    </source>
</evidence>
<feature type="transmembrane region" description="Helical" evidence="7">
    <location>
        <begin position="205"/>
        <end position="227"/>
    </location>
</feature>
<evidence type="ECO:0000256" key="2">
    <source>
        <dbReference type="ARBA" id="ARBA00022448"/>
    </source>
</evidence>
<dbReference type="InterPro" id="IPR020846">
    <property type="entry name" value="MFS_dom"/>
</dbReference>
<evidence type="ECO:0000259" key="8">
    <source>
        <dbReference type="PROSITE" id="PS50850"/>
    </source>
</evidence>
<dbReference type="GO" id="GO:0005886">
    <property type="term" value="C:plasma membrane"/>
    <property type="evidence" value="ECO:0007669"/>
    <property type="project" value="UniProtKB-SubCell"/>
</dbReference>
<keyword evidence="3" id="KW-1003">Cell membrane</keyword>
<dbReference type="Proteomes" id="UP000287601">
    <property type="component" value="Chromosome"/>
</dbReference>
<dbReference type="PROSITE" id="PS50850">
    <property type="entry name" value="MFS"/>
    <property type="match status" value="1"/>
</dbReference>
<organism evidence="9 10">
    <name type="scientific">Aminipila luticellarii</name>
    <dbReference type="NCBI Taxonomy" id="2507160"/>
    <lineage>
        <taxon>Bacteria</taxon>
        <taxon>Bacillati</taxon>
        <taxon>Bacillota</taxon>
        <taxon>Clostridia</taxon>
        <taxon>Peptostreptococcales</taxon>
        <taxon>Anaerovoracaceae</taxon>
        <taxon>Aminipila</taxon>
    </lineage>
</organism>
<feature type="transmembrane region" description="Helical" evidence="7">
    <location>
        <begin position="99"/>
        <end position="122"/>
    </location>
</feature>
<dbReference type="Gene3D" id="1.20.1250.20">
    <property type="entry name" value="MFS general substrate transporter like domains"/>
    <property type="match status" value="1"/>
</dbReference>
<dbReference type="RefSeq" id="WP_128746703.1">
    <property type="nucleotide sequence ID" value="NZ_CP035281.1"/>
</dbReference>
<gene>
    <name evidence="9" type="ORF">EQM06_12620</name>
</gene>
<protein>
    <submittedName>
        <fullName evidence="9">MFS transporter</fullName>
    </submittedName>
</protein>
<feature type="transmembrane region" description="Helical" evidence="7">
    <location>
        <begin position="295"/>
        <end position="316"/>
    </location>
</feature>
<feature type="transmembrane region" description="Helical" evidence="7">
    <location>
        <begin position="74"/>
        <end position="93"/>
    </location>
</feature>
<dbReference type="Pfam" id="PF07690">
    <property type="entry name" value="MFS_1"/>
    <property type="match status" value="1"/>
</dbReference>
<evidence type="ECO:0000256" key="5">
    <source>
        <dbReference type="ARBA" id="ARBA00022989"/>
    </source>
</evidence>
<feature type="transmembrane region" description="Helical" evidence="7">
    <location>
        <begin position="47"/>
        <end position="67"/>
    </location>
</feature>
<dbReference type="InterPro" id="IPR036259">
    <property type="entry name" value="MFS_trans_sf"/>
</dbReference>
<reference evidence="9 10" key="1">
    <citation type="submission" date="2019-01" db="EMBL/GenBank/DDBJ databases">
        <title>Draft genomes of a novel of Aminipila strains.</title>
        <authorList>
            <person name="Ma S."/>
        </authorList>
    </citation>
    <scope>NUCLEOTIDE SEQUENCE [LARGE SCALE GENOMIC DNA]</scope>
    <source>
        <strain evidence="10">JN-39</strain>
    </source>
</reference>
<feature type="transmembrane region" description="Helical" evidence="7">
    <location>
        <begin position="362"/>
        <end position="381"/>
    </location>
</feature>
<dbReference type="EMBL" id="CP035281">
    <property type="protein sequence ID" value="QAT43996.1"/>
    <property type="molecule type" value="Genomic_DNA"/>
</dbReference>
<evidence type="ECO:0000256" key="3">
    <source>
        <dbReference type="ARBA" id="ARBA00022475"/>
    </source>
</evidence>
<evidence type="ECO:0000313" key="9">
    <source>
        <dbReference type="EMBL" id="QAT43996.1"/>
    </source>
</evidence>
<name>A0A410PYT1_9FIRM</name>
<feature type="transmembrane region" description="Helical" evidence="7">
    <location>
        <begin position="134"/>
        <end position="157"/>
    </location>
</feature>
<evidence type="ECO:0000256" key="7">
    <source>
        <dbReference type="SAM" id="Phobius"/>
    </source>
</evidence>
<accession>A0A410PYT1</accession>
<dbReference type="InterPro" id="IPR050171">
    <property type="entry name" value="MFS_Transporters"/>
</dbReference>
<keyword evidence="6 7" id="KW-0472">Membrane</keyword>
<dbReference type="PANTHER" id="PTHR23517">
    <property type="entry name" value="RESISTANCE PROTEIN MDTM, PUTATIVE-RELATED-RELATED"/>
    <property type="match status" value="1"/>
</dbReference>
<dbReference type="KEGG" id="amij:EQM06_12620"/>
<dbReference type="AlphaFoldDB" id="A0A410PYT1"/>
<feature type="transmembrane region" description="Helical" evidence="7">
    <location>
        <begin position="270"/>
        <end position="289"/>
    </location>
</feature>
<feature type="domain" description="Major facilitator superfamily (MFS) profile" evidence="8">
    <location>
        <begin position="8"/>
        <end position="386"/>
    </location>
</feature>
<feature type="transmembrane region" description="Helical" evidence="7">
    <location>
        <begin position="328"/>
        <end position="350"/>
    </location>
</feature>
<keyword evidence="10" id="KW-1185">Reference proteome</keyword>
<keyword evidence="2" id="KW-0813">Transport</keyword>
<evidence type="ECO:0000256" key="4">
    <source>
        <dbReference type="ARBA" id="ARBA00022692"/>
    </source>
</evidence>
<feature type="transmembrane region" description="Helical" evidence="7">
    <location>
        <begin position="163"/>
        <end position="184"/>
    </location>
</feature>
<evidence type="ECO:0000256" key="6">
    <source>
        <dbReference type="ARBA" id="ARBA00023136"/>
    </source>
</evidence>
<keyword evidence="4 7" id="KW-0812">Transmembrane</keyword>
<dbReference type="SUPFAM" id="SSF103473">
    <property type="entry name" value="MFS general substrate transporter"/>
    <property type="match status" value="1"/>
</dbReference>
<dbReference type="PANTHER" id="PTHR23517:SF2">
    <property type="entry name" value="MULTIDRUG RESISTANCE PROTEIN MDTH"/>
    <property type="match status" value="1"/>
</dbReference>